<feature type="region of interest" description="Disordered" evidence="12">
    <location>
        <begin position="729"/>
        <end position="783"/>
    </location>
</feature>
<dbReference type="CDD" id="cd01177">
    <property type="entry name" value="IPT_NFkappaB"/>
    <property type="match status" value="1"/>
</dbReference>
<dbReference type="InterPro" id="IPR030492">
    <property type="entry name" value="RHD_CS"/>
</dbReference>
<keyword evidence="6 11" id="KW-0040">ANK repeat</keyword>
<dbReference type="Gene3D" id="1.25.40.20">
    <property type="entry name" value="Ankyrin repeat-containing domain"/>
    <property type="match status" value="1"/>
</dbReference>
<evidence type="ECO:0000256" key="9">
    <source>
        <dbReference type="ARBA" id="ARBA00023163"/>
    </source>
</evidence>
<feature type="domain" description="RHD" evidence="13">
    <location>
        <begin position="54"/>
        <end position="253"/>
    </location>
</feature>
<dbReference type="PROSITE" id="PS50254">
    <property type="entry name" value="REL_2"/>
    <property type="match status" value="1"/>
</dbReference>
<protein>
    <recommendedName>
        <fullName evidence="13">RHD domain-containing protein</fullName>
    </recommendedName>
</protein>
<dbReference type="SUPFAM" id="SSF49417">
    <property type="entry name" value="p53-like transcription factors"/>
    <property type="match status" value="1"/>
</dbReference>
<dbReference type="InterPro" id="IPR000488">
    <property type="entry name" value="Death_dom"/>
</dbReference>
<dbReference type="PRINTS" id="PR00057">
    <property type="entry name" value="NFKBTNSCPFCT"/>
</dbReference>
<dbReference type="Pfam" id="PF16179">
    <property type="entry name" value="RHD_dimer"/>
    <property type="match status" value="1"/>
</dbReference>
<dbReference type="GO" id="GO:0005737">
    <property type="term" value="C:cytoplasm"/>
    <property type="evidence" value="ECO:0007669"/>
    <property type="project" value="UniProtKB-SubCell"/>
</dbReference>
<sequence length="783" mass="84881">GLDGIIEYDDFKFNPSIVQPKEPAPETGEGRSMCPLPWEWAQRSWLSKAPLSPADGPYLVIVEQPKQRGFRFRYGCEGPSHGGLPGASSEKGRKTYPTVKICNYEGPAKIEVDLVTHSDPPRAHAHSLVGKQCSELGVCAVSVGPKDMTAQFNNLGVLHVTKKNMMEIMIQKLQRQRLRSRPQGLTGMEEMEGVMGEAERRELEQEAKELKKVMDLSIVRLRFSAFLRASDGSFSLPLKPVISQPIHDSKSPGASNLKISRMDKTAGSVRGGDEVYLLCDKVQKDDIEVRFYEDDENGWQAFGDFSPTDVHKQYAIVFRTPPYHKMKIERPVTVFLQLKRKHKEEVQRKRRKALPTFSQPFGGGSHMGGGSGGSAGGYGGAGGGESHSPTPRPLHLAIIHGQTSVIEQIAHVIYHAPHLGVVNLTNHLHQTPLHLAVITGQTSVVSFLLQVGADPALLDRHGDSAVHLALRARASAPDLLRTLLRSGVPSMPQLLHVPDFEGEFITWTSGQGWGPGRVPGLYPVHLAVRARSPECLDLLLRANVNARTFAGNTPLHLAAGLGSPTLTRLLLKAGADIHAENEEPLCPLPSPPTSGSDSDSEGPERDTRGSFRGHTPLDLTRSSKVKTLLLNAAQDTMAPPLTPPSPAGPEMPLEDTVLQNLEHLLDGPGAQGSWAELAERLGLRSLVDTYRKTASPSGSLLRSYKLAGGDLAGLLDALSDMGLEEGVRLLRGPETREKLPSTAEVKEDSAYGSQSVEQEAEKLGPPPEPPGGLCHGHPQPQVH</sequence>
<keyword evidence="5" id="KW-0805">Transcription regulation</keyword>
<reference evidence="14 15" key="1">
    <citation type="journal article" date="2019" name="PLoS ONE">
        <title>Genomic analyses reveal an absence of contemporary introgressive admixture between fin whales and blue whales, despite known hybrids.</title>
        <authorList>
            <person name="Westbury M.V."/>
            <person name="Petersen B."/>
            <person name="Lorenzen E.D."/>
        </authorList>
    </citation>
    <scope>NUCLEOTIDE SEQUENCE [LARGE SCALE GENOMIC DNA]</scope>
    <source>
        <strain evidence="14">FinWhale-01</strain>
    </source>
</reference>
<dbReference type="InterPro" id="IPR008967">
    <property type="entry name" value="p53-like_TF_DNA-bd_sf"/>
</dbReference>
<dbReference type="Gene3D" id="2.60.40.10">
    <property type="entry name" value="Immunoglobulins"/>
    <property type="match status" value="1"/>
</dbReference>
<dbReference type="OrthoDB" id="10254686at2759"/>
<feature type="region of interest" description="Disordered" evidence="12">
    <location>
        <begin position="346"/>
        <end position="391"/>
    </location>
</feature>
<feature type="repeat" description="ANK" evidence="11">
    <location>
        <begin position="550"/>
        <end position="582"/>
    </location>
</feature>
<dbReference type="Pfam" id="PF12796">
    <property type="entry name" value="Ank_2"/>
    <property type="match status" value="2"/>
</dbReference>
<dbReference type="PROSITE" id="PS50088">
    <property type="entry name" value="ANK_REPEAT"/>
    <property type="match status" value="2"/>
</dbReference>
<evidence type="ECO:0000256" key="8">
    <source>
        <dbReference type="ARBA" id="ARBA00023159"/>
    </source>
</evidence>
<feature type="compositionally biased region" description="Basic and acidic residues" evidence="12">
    <location>
        <begin position="729"/>
        <end position="749"/>
    </location>
</feature>
<dbReference type="InterPro" id="IPR033926">
    <property type="entry name" value="IPT_NFkappaB"/>
</dbReference>
<dbReference type="InterPro" id="IPR011029">
    <property type="entry name" value="DEATH-like_dom_sf"/>
</dbReference>
<keyword evidence="10" id="KW-0539">Nucleus</keyword>
<keyword evidence="15" id="KW-1185">Reference proteome</keyword>
<dbReference type="FunFam" id="2.60.40.10:FF:000046">
    <property type="entry name" value="Nuclear factor NF-kappa-B p105 subunit"/>
    <property type="match status" value="1"/>
</dbReference>
<feature type="compositionally biased region" description="Pro residues" evidence="12">
    <location>
        <begin position="640"/>
        <end position="649"/>
    </location>
</feature>
<dbReference type="FunFam" id="1.10.533.10:FF:000061">
    <property type="entry name" value="nuclear factor NF-kappa-B p100 subunit isoform X1"/>
    <property type="match status" value="1"/>
</dbReference>
<dbReference type="InterPro" id="IPR013783">
    <property type="entry name" value="Ig-like_fold"/>
</dbReference>
<dbReference type="Pfam" id="PF00554">
    <property type="entry name" value="RHD_DNA_bind"/>
    <property type="match status" value="1"/>
</dbReference>
<dbReference type="InterPro" id="IPR032397">
    <property type="entry name" value="RHD_dimer"/>
</dbReference>
<dbReference type="GO" id="GO:0007165">
    <property type="term" value="P:signal transduction"/>
    <property type="evidence" value="ECO:0007669"/>
    <property type="project" value="InterPro"/>
</dbReference>
<dbReference type="GO" id="GO:0000981">
    <property type="term" value="F:DNA-binding transcription factor activity, RNA polymerase II-specific"/>
    <property type="evidence" value="ECO:0007669"/>
    <property type="project" value="TreeGrafter"/>
</dbReference>
<keyword evidence="9" id="KW-0804">Transcription</keyword>
<dbReference type="InterPro" id="IPR002909">
    <property type="entry name" value="IPT_dom"/>
</dbReference>
<dbReference type="SMART" id="SM00005">
    <property type="entry name" value="DEATH"/>
    <property type="match status" value="1"/>
</dbReference>
<dbReference type="GO" id="GO:0005634">
    <property type="term" value="C:nucleus"/>
    <property type="evidence" value="ECO:0007669"/>
    <property type="project" value="UniProtKB-SubCell"/>
</dbReference>
<dbReference type="SMART" id="SM00248">
    <property type="entry name" value="ANK"/>
    <property type="match status" value="4"/>
</dbReference>
<evidence type="ECO:0000313" key="14">
    <source>
        <dbReference type="EMBL" id="KAB0392830.1"/>
    </source>
</evidence>
<dbReference type="InterPro" id="IPR011539">
    <property type="entry name" value="RHD_DNA_bind_dom"/>
</dbReference>
<evidence type="ECO:0000313" key="15">
    <source>
        <dbReference type="Proteomes" id="UP000437017"/>
    </source>
</evidence>
<dbReference type="FunFam" id="2.60.40.340:FF:000004">
    <property type="entry name" value="Nuclear factor NF-kappa-B p105 subunit isoform 1"/>
    <property type="match status" value="1"/>
</dbReference>
<feature type="compositionally biased region" description="Low complexity" evidence="12">
    <location>
        <begin position="771"/>
        <end position="783"/>
    </location>
</feature>
<dbReference type="Pfam" id="PF00531">
    <property type="entry name" value="Death"/>
    <property type="match status" value="1"/>
</dbReference>
<keyword evidence="8" id="KW-0010">Activator</keyword>
<feature type="repeat" description="ANK" evidence="11">
    <location>
        <begin position="428"/>
        <end position="460"/>
    </location>
</feature>
<evidence type="ECO:0000256" key="6">
    <source>
        <dbReference type="ARBA" id="ARBA00023043"/>
    </source>
</evidence>
<dbReference type="AlphaFoldDB" id="A0A643BYH8"/>
<dbReference type="PROSITE" id="PS01204">
    <property type="entry name" value="REL_1"/>
    <property type="match status" value="1"/>
</dbReference>
<gene>
    <name evidence="14" type="ORF">E2I00_018200</name>
</gene>
<feature type="compositionally biased region" description="Gly residues" evidence="12">
    <location>
        <begin position="361"/>
        <end position="385"/>
    </location>
</feature>
<dbReference type="SUPFAM" id="SSF81296">
    <property type="entry name" value="E set domains"/>
    <property type="match status" value="1"/>
</dbReference>
<dbReference type="SUPFAM" id="SSF48403">
    <property type="entry name" value="Ankyrin repeat"/>
    <property type="match status" value="1"/>
</dbReference>
<dbReference type="EMBL" id="SGJD01003509">
    <property type="protein sequence ID" value="KAB0392830.1"/>
    <property type="molecule type" value="Genomic_DNA"/>
</dbReference>
<dbReference type="InterPro" id="IPR002110">
    <property type="entry name" value="Ankyrin_rpt"/>
</dbReference>
<evidence type="ECO:0000256" key="10">
    <source>
        <dbReference type="ARBA" id="ARBA00023242"/>
    </source>
</evidence>
<dbReference type="PANTHER" id="PTHR24169:SF21">
    <property type="entry name" value="NUCLEAR FACTOR NF-KAPPA-B P100 SUBUNIT"/>
    <property type="match status" value="1"/>
</dbReference>
<dbReference type="SMART" id="SM00429">
    <property type="entry name" value="IPT"/>
    <property type="match status" value="1"/>
</dbReference>
<evidence type="ECO:0000256" key="1">
    <source>
        <dbReference type="ARBA" id="ARBA00004123"/>
    </source>
</evidence>
<accession>A0A643BYH8</accession>
<evidence type="ECO:0000256" key="11">
    <source>
        <dbReference type="PROSITE-ProRule" id="PRU00023"/>
    </source>
</evidence>
<keyword evidence="7" id="KW-0238">DNA-binding</keyword>
<dbReference type="PANTHER" id="PTHR24169">
    <property type="entry name" value="NUCLEAR FACTOR NF-KAPPA-B PROTEIN"/>
    <property type="match status" value="1"/>
</dbReference>
<comment type="subcellular location">
    <subcellularLocation>
        <location evidence="2">Cytoplasm</location>
    </subcellularLocation>
    <subcellularLocation>
        <location evidence="1">Nucleus</location>
    </subcellularLocation>
</comment>
<organism evidence="14 15">
    <name type="scientific">Balaenoptera physalus</name>
    <name type="common">Fin whale</name>
    <name type="synonym">Balaena physalus</name>
    <dbReference type="NCBI Taxonomy" id="9770"/>
    <lineage>
        <taxon>Eukaryota</taxon>
        <taxon>Metazoa</taxon>
        <taxon>Chordata</taxon>
        <taxon>Craniata</taxon>
        <taxon>Vertebrata</taxon>
        <taxon>Euteleostomi</taxon>
        <taxon>Mammalia</taxon>
        <taxon>Eutheria</taxon>
        <taxon>Laurasiatheria</taxon>
        <taxon>Artiodactyla</taxon>
        <taxon>Whippomorpha</taxon>
        <taxon>Cetacea</taxon>
        <taxon>Mysticeti</taxon>
        <taxon>Balaenopteridae</taxon>
        <taxon>Balaenoptera</taxon>
    </lineage>
</organism>
<evidence type="ECO:0000256" key="3">
    <source>
        <dbReference type="ARBA" id="ARBA00022490"/>
    </source>
</evidence>
<evidence type="ECO:0000256" key="7">
    <source>
        <dbReference type="ARBA" id="ARBA00023125"/>
    </source>
</evidence>
<dbReference type="Proteomes" id="UP000437017">
    <property type="component" value="Unassembled WGS sequence"/>
</dbReference>
<evidence type="ECO:0000259" key="13">
    <source>
        <dbReference type="PROSITE" id="PS50254"/>
    </source>
</evidence>
<feature type="region of interest" description="Disordered" evidence="12">
    <location>
        <begin position="581"/>
        <end position="617"/>
    </location>
</feature>
<keyword evidence="3" id="KW-0963">Cytoplasm</keyword>
<dbReference type="InterPro" id="IPR014756">
    <property type="entry name" value="Ig_E-set"/>
</dbReference>
<dbReference type="InterPro" id="IPR000451">
    <property type="entry name" value="NFkB/Dor"/>
</dbReference>
<feature type="non-terminal residue" evidence="14">
    <location>
        <position position="1"/>
    </location>
</feature>
<evidence type="ECO:0000256" key="4">
    <source>
        <dbReference type="ARBA" id="ARBA00022737"/>
    </source>
</evidence>
<dbReference type="GO" id="GO:0000978">
    <property type="term" value="F:RNA polymerase II cis-regulatory region sequence-specific DNA binding"/>
    <property type="evidence" value="ECO:0007669"/>
    <property type="project" value="TreeGrafter"/>
</dbReference>
<comment type="caution">
    <text evidence="14">The sequence shown here is derived from an EMBL/GenBank/DDBJ whole genome shotgun (WGS) entry which is preliminary data.</text>
</comment>
<dbReference type="Gene3D" id="1.10.533.10">
    <property type="entry name" value="Death Domain, Fas"/>
    <property type="match status" value="1"/>
</dbReference>
<dbReference type="SUPFAM" id="SSF47986">
    <property type="entry name" value="DEATH domain"/>
    <property type="match status" value="1"/>
</dbReference>
<name>A0A643BYH8_BALPH</name>
<feature type="region of interest" description="Disordered" evidence="12">
    <location>
        <begin position="634"/>
        <end position="653"/>
    </location>
</feature>
<dbReference type="Gene3D" id="2.60.40.340">
    <property type="entry name" value="Rel homology domain (RHD), DNA-binding domain"/>
    <property type="match status" value="1"/>
</dbReference>
<dbReference type="InterPro" id="IPR036770">
    <property type="entry name" value="Ankyrin_rpt-contain_sf"/>
</dbReference>
<evidence type="ECO:0000256" key="2">
    <source>
        <dbReference type="ARBA" id="ARBA00004496"/>
    </source>
</evidence>
<dbReference type="PROSITE" id="PS50297">
    <property type="entry name" value="ANK_REP_REGION"/>
    <property type="match status" value="2"/>
</dbReference>
<evidence type="ECO:0000256" key="5">
    <source>
        <dbReference type="ARBA" id="ARBA00023015"/>
    </source>
</evidence>
<evidence type="ECO:0000256" key="12">
    <source>
        <dbReference type="SAM" id="MobiDB-lite"/>
    </source>
</evidence>
<keyword evidence="4" id="KW-0677">Repeat</keyword>
<dbReference type="CDD" id="cd08798">
    <property type="entry name" value="Death_NFkB2_p100"/>
    <property type="match status" value="1"/>
</dbReference>
<dbReference type="InterPro" id="IPR037059">
    <property type="entry name" value="RHD_DNA_bind_dom_sf"/>
</dbReference>
<proteinExistence type="predicted"/>